<evidence type="ECO:0000256" key="4">
    <source>
        <dbReference type="SAM" id="MobiDB-lite"/>
    </source>
</evidence>
<dbReference type="Gene3D" id="3.30.565.10">
    <property type="entry name" value="Histidine kinase-like ATPase, C-terminal domain"/>
    <property type="match status" value="1"/>
</dbReference>
<dbReference type="InterPro" id="IPR038892">
    <property type="entry name" value="SMCHD1"/>
</dbReference>
<protein>
    <submittedName>
        <fullName evidence="6">Structural maintenance of chromosomes flexible hinge domain containing 1</fullName>
    </submittedName>
</protein>
<dbReference type="InterPro" id="IPR058617">
    <property type="entry name" value="Ig_SMCHD1_7th"/>
</dbReference>
<dbReference type="InterPro" id="IPR036890">
    <property type="entry name" value="HATPase_C_sf"/>
</dbReference>
<dbReference type="PANTHER" id="PTHR22640">
    <property type="entry name" value="STRUCTURAL MAINTENANCE OF CHROMOSOMES FLEXIBLE HINGE DOMAIN-CONTAINING PROTEIN 1"/>
    <property type="match status" value="1"/>
</dbReference>
<evidence type="ECO:0000256" key="1">
    <source>
        <dbReference type="ARBA" id="ARBA00004286"/>
    </source>
</evidence>
<keyword evidence="2" id="KW-0158">Chromosome</keyword>
<dbReference type="Pfam" id="PF26201">
    <property type="entry name" value="Ig_SMCHD1_7th"/>
    <property type="match status" value="1"/>
</dbReference>
<dbReference type="PANTHER" id="PTHR22640:SF2">
    <property type="entry name" value="STRUCTURAL MAINTENANCE OF CHROMOSOMES FLEXIBLE HINGE DOMAIN-CONTAINING PROTEIN 1"/>
    <property type="match status" value="1"/>
</dbReference>
<accession>A0A3B3SC88</accession>
<dbReference type="Gene3D" id="3.30.70.1620">
    <property type="match status" value="1"/>
</dbReference>
<feature type="coiled-coil region" evidence="3">
    <location>
        <begin position="1675"/>
        <end position="1702"/>
    </location>
</feature>
<dbReference type="InterPro" id="IPR036277">
    <property type="entry name" value="SMC_hinge_sf"/>
</dbReference>
<dbReference type="InterPro" id="IPR058612">
    <property type="entry name" value="Ig_SMCHD1_2nd"/>
</dbReference>
<dbReference type="Pfam" id="PF22899">
    <property type="entry name" value="SMCHD1_S5"/>
    <property type="match status" value="1"/>
</dbReference>
<evidence type="ECO:0000313" key="7">
    <source>
        <dbReference type="Proteomes" id="UP000261540"/>
    </source>
</evidence>
<feature type="region of interest" description="Disordered" evidence="4">
    <location>
        <begin position="1986"/>
        <end position="2019"/>
    </location>
</feature>
<keyword evidence="7" id="KW-1185">Reference proteome</keyword>
<organism evidence="6 7">
    <name type="scientific">Paramormyrops kingsleyae</name>
    <dbReference type="NCBI Taxonomy" id="1676925"/>
    <lineage>
        <taxon>Eukaryota</taxon>
        <taxon>Metazoa</taxon>
        <taxon>Chordata</taxon>
        <taxon>Craniata</taxon>
        <taxon>Vertebrata</taxon>
        <taxon>Euteleostomi</taxon>
        <taxon>Actinopterygii</taxon>
        <taxon>Neopterygii</taxon>
        <taxon>Teleostei</taxon>
        <taxon>Osteoglossocephala</taxon>
        <taxon>Osteoglossomorpha</taxon>
        <taxon>Osteoglossiformes</taxon>
        <taxon>Mormyridae</taxon>
        <taxon>Paramormyrops</taxon>
    </lineage>
</organism>
<dbReference type="InterPro" id="IPR058613">
    <property type="entry name" value="Ig_SMCHD1_4th"/>
</dbReference>
<dbReference type="SMART" id="SM00968">
    <property type="entry name" value="SMC_hinge"/>
    <property type="match status" value="1"/>
</dbReference>
<dbReference type="Pfam" id="PF26199">
    <property type="entry name" value="Ig_SMCHD1_8th"/>
    <property type="match status" value="1"/>
</dbReference>
<dbReference type="GO" id="GO:0005524">
    <property type="term" value="F:ATP binding"/>
    <property type="evidence" value="ECO:0007669"/>
    <property type="project" value="InterPro"/>
</dbReference>
<feature type="domain" description="SMC hinge" evidence="5">
    <location>
        <begin position="1751"/>
        <end position="1875"/>
    </location>
</feature>
<dbReference type="Pfam" id="PF26198">
    <property type="entry name" value="Ig_SMCHD1_6th"/>
    <property type="match status" value="1"/>
</dbReference>
<evidence type="ECO:0000313" key="6">
    <source>
        <dbReference type="Ensembl" id="ENSPKIP00000028369.1"/>
    </source>
</evidence>
<dbReference type="Pfam" id="PF26194">
    <property type="entry name" value="Ig_SMCHD1_1st"/>
    <property type="match status" value="1"/>
</dbReference>
<dbReference type="Pfam" id="PF06470">
    <property type="entry name" value="SMC_hinge"/>
    <property type="match status" value="1"/>
</dbReference>
<dbReference type="InterPro" id="IPR058614">
    <property type="entry name" value="Ig_SMCHD1_5th"/>
</dbReference>
<keyword evidence="3" id="KW-0175">Coiled coil</keyword>
<dbReference type="Ensembl" id="ENSPKIT00000009147.1">
    <property type="protein sequence ID" value="ENSPKIP00000028369.1"/>
    <property type="gene ID" value="ENSPKIG00000009971.1"/>
</dbReference>
<dbReference type="Pfam" id="PF26195">
    <property type="entry name" value="Ig_SMCHD1_2nd"/>
    <property type="match status" value="1"/>
</dbReference>
<reference evidence="6" key="2">
    <citation type="submission" date="2025-09" db="UniProtKB">
        <authorList>
            <consortium name="Ensembl"/>
        </authorList>
    </citation>
    <scope>IDENTIFICATION</scope>
</reference>
<dbReference type="GO" id="GO:0006302">
    <property type="term" value="P:double-strand break repair"/>
    <property type="evidence" value="ECO:0007669"/>
    <property type="project" value="InterPro"/>
</dbReference>
<dbReference type="InterPro" id="IPR058615">
    <property type="entry name" value="Ig_SMCHD1_6th"/>
</dbReference>
<dbReference type="STRING" id="1676925.ENSPKIP00000028369"/>
<dbReference type="Pfam" id="PF26196">
    <property type="entry name" value="Ig_SMCHD1_4th"/>
    <property type="match status" value="1"/>
</dbReference>
<reference evidence="6" key="1">
    <citation type="submission" date="2025-08" db="UniProtKB">
        <authorList>
            <consortium name="Ensembl"/>
        </authorList>
    </citation>
    <scope>IDENTIFICATION</scope>
</reference>
<proteinExistence type="predicted"/>
<dbReference type="GeneTree" id="ENSGT00390000006950"/>
<dbReference type="GO" id="GO:0005694">
    <property type="term" value="C:chromosome"/>
    <property type="evidence" value="ECO:0007669"/>
    <property type="project" value="UniProtKB-SubCell"/>
</dbReference>
<dbReference type="GO" id="GO:0051276">
    <property type="term" value="P:chromosome organization"/>
    <property type="evidence" value="ECO:0007669"/>
    <property type="project" value="InterPro"/>
</dbReference>
<comment type="subcellular location">
    <subcellularLocation>
        <location evidence="1">Chromosome</location>
    </subcellularLocation>
</comment>
<dbReference type="SUPFAM" id="SSF75553">
    <property type="entry name" value="Smc hinge domain"/>
    <property type="match status" value="1"/>
</dbReference>
<evidence type="ECO:0000256" key="2">
    <source>
        <dbReference type="ARBA" id="ARBA00022454"/>
    </source>
</evidence>
<dbReference type="InterPro" id="IPR055109">
    <property type="entry name" value="SMCHD1_S5"/>
</dbReference>
<dbReference type="InterPro" id="IPR010935">
    <property type="entry name" value="SMC_hinge"/>
</dbReference>
<dbReference type="InterPro" id="IPR058611">
    <property type="entry name" value="Ig_SMCHD1_1st"/>
</dbReference>
<dbReference type="SUPFAM" id="SSF55874">
    <property type="entry name" value="ATPase domain of HSP90 chaperone/DNA topoisomerase II/histidine kinase"/>
    <property type="match status" value="1"/>
</dbReference>
<dbReference type="Pfam" id="PF26197">
    <property type="entry name" value="Ig_SMCHD1_5th"/>
    <property type="match status" value="1"/>
</dbReference>
<evidence type="ECO:0000256" key="3">
    <source>
        <dbReference type="SAM" id="Coils"/>
    </source>
</evidence>
<dbReference type="Gene3D" id="1.20.1060.20">
    <property type="match status" value="1"/>
</dbReference>
<name>A0A3B3SC88_9TELE</name>
<sequence length="2046" mass="229195">MGDISSKPGNQDGPSRAARISPCVAGLRSAAAGKPRITSRLRRRSRTMAQHRSAVEGRRLTVFDCRTEASERPDRELSIAGEDLDTFLRAVSREFSIAEGEAFVLATTDRKQINASRFEELKDGSTLYLLHSVDQELHVATKEPIMFLPHYDTLIKSGMYEYYASEGQKSLPYAFAELIDNALSATVKNTGVRNIEIRLLFDDIQGKPAVVILDNGSGMTSKQLNNWAVYRLSKFSRENSDFQSDHTGYIRPLPVPRSLNSDISYFGVGGKQAVFYIGQSARMITRPVGSPDVHELVLSKEEFEKKERNREEIYCGFIRNRKPGDSSHIDSEDERFLHNLIQEEVQKDSFTAVVITGVQPEHIAFLRSDFQVWTRELAHIYHYYIHGAQGNDSASLLRTSDIITKIDIQICLLEKSKTPRMLNLRLVSNDMQTLYINSCVDTFEFRAHVEGDGIVEGLIRYHPFLYDKETYPEDPYSLSNAAEEEDEDCVIFNQEGRGKRPIFQCFWNGRLIPYTTVAEFDWCARPKKSGSVPLECLNRISGVLFTNDHFQVSTNKLTFMDLELQLKDKETIFTRVVNGQEQRVKIQKEFSQWLKECHEKWDKQVKFLGFQGIMARMDVSTKKMQSPWAKFSSIEWDGKTYSTGQYVKTVKTHPIIFGSIMQFLLYGDHEGDVYATGGHVQLAVEPKQLFDEVKTIPISKLDRAANLKSIKKYIDDELAKLPDKLRVTWPEGNEWTPNDVRSAGTPFGPIQVEILNKKGESMTRMPGTNLSSSKKLLMELKVFWHSPTGDIETNSHISQHGGKWPYWFKTMENLSKLGSYTLHLQAVLNESSASIFAGQKLPSYRMKFSICAGSAQKFTLGAVSTPFRVAVPFSVPVEFLDEFGQHAKPPADIKPLLECSGLDLSCDGTSVNGNTFTIKGVKASGPVKNFQGKGYSVKVIMPGMKPETQLLKINLLPGLPSYLKVKPDTVKMEVENGTCQEFRVEVHDEAGNITAHPKLIVRCQFTGTTELPLEALDCSNTGTGLFKSKLYIKNVKADLMITAKFDIPSCKNVKTVEQVLKVTPSRQVARLEIFSQQEDGSIIALKDGEKVGWTAGDILQDLHFQMFDEADRAVPLTPSLARKIKVNWQASCKELDQGKLPNIPVPTVAKEEHYYQVSLQDETSSVTCSFTIMPRPDEPKRMKATWKSIASVRMGELLPVDICLEVVDQFGNKTPTLTSACVNSFGVSADGLDKTSLKVTWQESSQSIVIQGVRFLPGAPGPRELCFAWREFAECVRLNVLPGPPKLLSLLDKPEEPLQVFSGNSIERPLVVQICDEWGSPSPEPDAIISLKATSSDLSITLVPPAQAGDWEGKASFLVKNVTAAKGEYSLEFSGALGKQSIPGPVVKLKVVPDPNRPVKLTVHYDTASEFRAGGFFPVFSVTVLSEDGGAIRNLSPASISMLMWKGESMGPRPPSGAAALKCSKPKETEKDDCFYFRDKIIPDRIGKYTIQFVVCVDKTKCLWSHQYVMNVVPSIPEKLMPDFQPPTPVVSNIREVESRTLVKSLSLKIMDEYSNPAGAHLNGTVQVSLRGPATGMVELPVFEGKVRSKSFQLSGGMAEIKDLVILENSPGMDGMEYILVFQPLVRGLPTDSVLKSFELPFMFYNDSKNQQQMATLTQKKDRLSQSIIAYRSLFDTNNQLISELKDQLQDATNKEDYLKSELKKIDINPTLVSTVEAIDVLISQKKAEQERLLKQPRRVCSIPEAFRSNPDVLGKVAHLAQIVDMDVARVLSWHLSGDMDCVVTLTTAAARQIYDDTQGRQQVLPLDSVFWKNSNRPLPHIRNGVCTFIPQGNPMFARDLFIFPKNAESCQIVFGNLLGDTILVDSLDAANHYRKGVVQSKMQCPTLLTRHGERVRSNGKFGGLQNKAPPIEKLRGQVFAAPPPQQYYTLCGEIDLLQQYRMAMVKSQETREEYECHLEHLRSPEMVQKEQELKEQEQQLKDIETTLGMSMSRKSKGPGTKRSSQGDGSDMNPKRLRRDSRSSVYVSWVDLRSLSRMACFLTDPV</sequence>
<dbReference type="InterPro" id="IPR058616">
    <property type="entry name" value="Ig_SMCHD1_8th"/>
</dbReference>
<evidence type="ECO:0000259" key="5">
    <source>
        <dbReference type="SMART" id="SM00968"/>
    </source>
</evidence>
<dbReference type="Proteomes" id="UP000261540">
    <property type="component" value="Unplaced"/>
</dbReference>
<dbReference type="Pfam" id="PF13589">
    <property type="entry name" value="HATPase_c_3"/>
    <property type="match status" value="1"/>
</dbReference>